<evidence type="ECO:0000313" key="14">
    <source>
        <dbReference type="EMBL" id="SDQ75757.1"/>
    </source>
</evidence>
<dbReference type="AlphaFoldDB" id="A0A1H1DH29"/>
<dbReference type="CDD" id="cd00537">
    <property type="entry name" value="MTHFR"/>
    <property type="match status" value="1"/>
</dbReference>
<name>A0A1H1DH29_9BURK</name>
<evidence type="ECO:0000256" key="3">
    <source>
        <dbReference type="ARBA" id="ARBA00006743"/>
    </source>
</evidence>
<comment type="pathway">
    <text evidence="2 12">One-carbon metabolism; tetrahydrofolate interconversion.</text>
</comment>
<evidence type="ECO:0000256" key="5">
    <source>
        <dbReference type="ARBA" id="ARBA00022630"/>
    </source>
</evidence>
<keyword evidence="6 12" id="KW-0274">FAD</keyword>
<evidence type="ECO:0000256" key="12">
    <source>
        <dbReference type="RuleBase" id="RU003862"/>
    </source>
</evidence>
<evidence type="ECO:0000256" key="8">
    <source>
        <dbReference type="ARBA" id="ARBA00023027"/>
    </source>
</evidence>
<comment type="cofactor">
    <cofactor evidence="1 12">
        <name>FAD</name>
        <dbReference type="ChEBI" id="CHEBI:57692"/>
    </cofactor>
</comment>
<dbReference type="STRING" id="157910.SAMN05445850_1652"/>
<keyword evidence="5 12" id="KW-0285">Flavoprotein</keyword>
<dbReference type="InterPro" id="IPR004620">
    <property type="entry name" value="MTHF_reductase_bac"/>
</dbReference>
<dbReference type="PANTHER" id="PTHR45754:SF3">
    <property type="entry name" value="METHYLENETETRAHYDROFOLATE REDUCTASE (NADPH)"/>
    <property type="match status" value="1"/>
</dbReference>
<comment type="similarity">
    <text evidence="3 12">Belongs to the methylenetetrahydrofolate reductase family.</text>
</comment>
<keyword evidence="4" id="KW-0028">Amino-acid biosynthesis</keyword>
<dbReference type="GO" id="GO:0005829">
    <property type="term" value="C:cytosol"/>
    <property type="evidence" value="ECO:0007669"/>
    <property type="project" value="InterPro"/>
</dbReference>
<comment type="catalytic activity">
    <reaction evidence="11">
        <text>(6S)-5-methyl-5,6,7,8-tetrahydrofolate + NAD(+) = (6R)-5,10-methylene-5,6,7,8-tetrahydrofolate + NADH + H(+)</text>
        <dbReference type="Rhea" id="RHEA:19821"/>
        <dbReference type="ChEBI" id="CHEBI:15378"/>
        <dbReference type="ChEBI" id="CHEBI:15636"/>
        <dbReference type="ChEBI" id="CHEBI:18608"/>
        <dbReference type="ChEBI" id="CHEBI:57540"/>
        <dbReference type="ChEBI" id="CHEBI:57945"/>
        <dbReference type="EC" id="1.5.1.54"/>
    </reaction>
    <physiologicalReaction direction="right-to-left" evidence="11">
        <dbReference type="Rhea" id="RHEA:19823"/>
    </physiologicalReaction>
</comment>
<evidence type="ECO:0000256" key="7">
    <source>
        <dbReference type="ARBA" id="ARBA00023002"/>
    </source>
</evidence>
<evidence type="ECO:0000256" key="4">
    <source>
        <dbReference type="ARBA" id="ARBA00022605"/>
    </source>
</evidence>
<evidence type="ECO:0000256" key="10">
    <source>
        <dbReference type="ARBA" id="ARBA00034478"/>
    </source>
</evidence>
<dbReference type="InterPro" id="IPR003171">
    <property type="entry name" value="Mehydrof_redctse-like"/>
</dbReference>
<dbReference type="GO" id="GO:0009086">
    <property type="term" value="P:methionine biosynthetic process"/>
    <property type="evidence" value="ECO:0007669"/>
    <property type="project" value="UniProtKB-KW"/>
</dbReference>
<keyword evidence="9" id="KW-0486">Methionine biosynthesis</keyword>
<dbReference type="EC" id="1.5.1.54" evidence="12"/>
<dbReference type="GO" id="GO:0071949">
    <property type="term" value="F:FAD binding"/>
    <property type="evidence" value="ECO:0007669"/>
    <property type="project" value="TreeGrafter"/>
</dbReference>
<evidence type="ECO:0000256" key="13">
    <source>
        <dbReference type="SAM" id="MobiDB-lite"/>
    </source>
</evidence>
<evidence type="ECO:0000256" key="1">
    <source>
        <dbReference type="ARBA" id="ARBA00001974"/>
    </source>
</evidence>
<dbReference type="Pfam" id="PF02219">
    <property type="entry name" value="MTHFR"/>
    <property type="match status" value="1"/>
</dbReference>
<organism evidence="14 15">
    <name type="scientific">Paraburkholderia tuberum</name>
    <dbReference type="NCBI Taxonomy" id="157910"/>
    <lineage>
        <taxon>Bacteria</taxon>
        <taxon>Pseudomonadati</taxon>
        <taxon>Pseudomonadota</taxon>
        <taxon>Betaproteobacteria</taxon>
        <taxon>Burkholderiales</taxon>
        <taxon>Burkholderiaceae</taxon>
        <taxon>Paraburkholderia</taxon>
    </lineage>
</organism>
<dbReference type="PANTHER" id="PTHR45754">
    <property type="entry name" value="METHYLENETETRAHYDROFOLATE REDUCTASE"/>
    <property type="match status" value="1"/>
</dbReference>
<dbReference type="Proteomes" id="UP000199365">
    <property type="component" value="Unassembled WGS sequence"/>
</dbReference>
<protein>
    <recommendedName>
        <fullName evidence="12">Methylenetetrahydrofolate reductase</fullName>
        <ecNumber evidence="12">1.5.1.54</ecNumber>
    </recommendedName>
</protein>
<dbReference type="SUPFAM" id="SSF51730">
    <property type="entry name" value="FAD-linked oxidoreductase"/>
    <property type="match status" value="1"/>
</dbReference>
<evidence type="ECO:0000256" key="6">
    <source>
        <dbReference type="ARBA" id="ARBA00022827"/>
    </source>
</evidence>
<dbReference type="GO" id="GO:0035999">
    <property type="term" value="P:tetrahydrofolate interconversion"/>
    <property type="evidence" value="ECO:0007669"/>
    <property type="project" value="UniProtKB-UniPathway"/>
</dbReference>
<evidence type="ECO:0000313" key="15">
    <source>
        <dbReference type="Proteomes" id="UP000199365"/>
    </source>
</evidence>
<evidence type="ECO:0000256" key="9">
    <source>
        <dbReference type="ARBA" id="ARBA00023167"/>
    </source>
</evidence>
<reference evidence="15" key="1">
    <citation type="submission" date="2016-10" db="EMBL/GenBank/DDBJ databases">
        <authorList>
            <person name="Varghese N."/>
            <person name="Submissions S."/>
        </authorList>
    </citation>
    <scope>NUCLEOTIDE SEQUENCE [LARGE SCALE GENOMIC DNA]</scope>
    <source>
        <strain evidence="15">DUS833</strain>
    </source>
</reference>
<dbReference type="EMBL" id="FNKX01000001">
    <property type="protein sequence ID" value="SDQ75757.1"/>
    <property type="molecule type" value="Genomic_DNA"/>
</dbReference>
<keyword evidence="8" id="KW-0520">NAD</keyword>
<sequence length="308" mass="34248">MNPIELSFEFFPPKTQEGIDKLRATRAELVSLKPKFVSVTFGAGGSTQQGTLDTVVDMAKEGLEAAPHLSCIGSSKDSLRAILNEYRAYGIRHIVALRGDLPSGMGAVGELRYASELVSFIRAEFGDWFWIEVAGYPEYHPQSRSPRHDLENFARKVKAGANSAITQYFFNADAYFRFVDDARQLGVDVPIVPGIMPITNFSQLMRFSEMCGAEVPRWIARRLESFGDDRESIRAFGLDVVTALCQRLVDAKVPGLHFYTLNAARVDQGDLRTARRVIAMPARLQRPRGPRQSGMGRKFVPNSVVSPC</sequence>
<evidence type="ECO:0000256" key="11">
    <source>
        <dbReference type="ARBA" id="ARBA00048628"/>
    </source>
</evidence>
<accession>A0A1H1DH29</accession>
<keyword evidence="15" id="KW-1185">Reference proteome</keyword>
<evidence type="ECO:0000256" key="2">
    <source>
        <dbReference type="ARBA" id="ARBA00004777"/>
    </source>
</evidence>
<dbReference type="Gene3D" id="3.20.20.220">
    <property type="match status" value="1"/>
</dbReference>
<dbReference type="UniPathway" id="UPA00193"/>
<dbReference type="InterPro" id="IPR029041">
    <property type="entry name" value="FAD-linked_oxidoreductase-like"/>
</dbReference>
<gene>
    <name evidence="14" type="ORF">SAMN05445850_1652</name>
</gene>
<dbReference type="NCBIfam" id="TIGR00676">
    <property type="entry name" value="fadh2"/>
    <property type="match status" value="1"/>
</dbReference>
<comment type="pathway">
    <text evidence="10">Amino-acid biosynthesis; L-methionine biosynthesis via de novo pathway.</text>
</comment>
<proteinExistence type="inferred from homology"/>
<feature type="region of interest" description="Disordered" evidence="13">
    <location>
        <begin position="286"/>
        <end position="308"/>
    </location>
</feature>
<keyword evidence="7 12" id="KW-0560">Oxidoreductase</keyword>
<dbReference type="GO" id="GO:0106312">
    <property type="term" value="F:methylenetetrahydrofolate reductase (NADH) activity"/>
    <property type="evidence" value="ECO:0007669"/>
    <property type="project" value="UniProtKB-EC"/>
</dbReference>